<dbReference type="Gene3D" id="3.90.380.10">
    <property type="entry name" value="Naphthalene 1,2-dioxygenase Alpha Subunit, Chain A, domain 1"/>
    <property type="match status" value="2"/>
</dbReference>
<dbReference type="OrthoDB" id="426882at2759"/>
<dbReference type="Gene3D" id="2.102.10.10">
    <property type="entry name" value="Rieske [2Fe-2S] iron-sulphur domain"/>
    <property type="match status" value="1"/>
</dbReference>
<dbReference type="PANTHER" id="PTHR43756">
    <property type="entry name" value="CHOLINE MONOOXYGENASE, CHLOROPLASTIC"/>
    <property type="match status" value="1"/>
</dbReference>
<dbReference type="InterPro" id="IPR036922">
    <property type="entry name" value="Rieske_2Fe-2S_sf"/>
</dbReference>
<dbReference type="GO" id="GO:0019285">
    <property type="term" value="P:glycine betaine biosynthetic process from choline"/>
    <property type="evidence" value="ECO:0007669"/>
    <property type="project" value="UniProtKB-UniPathway"/>
</dbReference>
<keyword evidence="10" id="KW-0408">Iron</keyword>
<dbReference type="InterPro" id="IPR015879">
    <property type="entry name" value="Ring_hydroxy_dOase_asu_C_dom"/>
</dbReference>
<dbReference type="UniPathway" id="UPA00529">
    <property type="reaction ID" value="UER00430"/>
</dbReference>
<dbReference type="EMBL" id="KV441548">
    <property type="protein sequence ID" value="OAG12808.1"/>
    <property type="molecule type" value="Genomic_DNA"/>
</dbReference>
<dbReference type="SUPFAM" id="SSF50022">
    <property type="entry name" value="ISP domain"/>
    <property type="match status" value="1"/>
</dbReference>
<comment type="function">
    <text evidence="2">Catalyzes the first step of the osmoprotectant glycine betaine synthesis.</text>
</comment>
<protein>
    <recommendedName>
        <fullName evidence="6">Choline monooxygenase, chloroplastic</fullName>
        <ecNumber evidence="5">1.14.15.7</ecNumber>
    </recommendedName>
</protein>
<comment type="similarity">
    <text evidence="4">Belongs to the choline monooxygenase family.</text>
</comment>
<evidence type="ECO:0000256" key="6">
    <source>
        <dbReference type="ARBA" id="ARBA00014931"/>
    </source>
</evidence>
<name>A0A177D0A7_9PLEO</name>
<accession>A0A177D0A7</accession>
<comment type="pathway">
    <text evidence="3">Amine and polyamine biosynthesis; betaine biosynthesis via choline pathway; betaine aldehyde from choline (monooxygenase route): step 1/1.</text>
</comment>
<evidence type="ECO:0000256" key="1">
    <source>
        <dbReference type="ARBA" id="ARBA00001962"/>
    </source>
</evidence>
<dbReference type="STRING" id="1460663.A0A177D0A7"/>
<dbReference type="Proteomes" id="UP000077069">
    <property type="component" value="Unassembled WGS sequence"/>
</dbReference>
<dbReference type="InterPro" id="IPR001663">
    <property type="entry name" value="Rng_hydr_dOase-A"/>
</dbReference>
<dbReference type="InParanoid" id="A0A177D0A7"/>
<evidence type="ECO:0000256" key="7">
    <source>
        <dbReference type="ARBA" id="ARBA00022714"/>
    </source>
</evidence>
<dbReference type="GO" id="GO:0051537">
    <property type="term" value="F:2 iron, 2 sulfur cluster binding"/>
    <property type="evidence" value="ECO:0007669"/>
    <property type="project" value="UniProtKB-KW"/>
</dbReference>
<feature type="domain" description="Rieske" evidence="13">
    <location>
        <begin position="51"/>
        <end position="149"/>
    </location>
</feature>
<evidence type="ECO:0000256" key="8">
    <source>
        <dbReference type="ARBA" id="ARBA00022723"/>
    </source>
</evidence>
<dbReference type="CDD" id="cd03469">
    <property type="entry name" value="Rieske_RO_Alpha_N"/>
    <property type="match status" value="1"/>
</dbReference>
<evidence type="ECO:0000256" key="4">
    <source>
        <dbReference type="ARBA" id="ARBA00010848"/>
    </source>
</evidence>
<dbReference type="GO" id="GO:0019133">
    <property type="term" value="F:choline monooxygenase activity"/>
    <property type="evidence" value="ECO:0007669"/>
    <property type="project" value="UniProtKB-EC"/>
</dbReference>
<evidence type="ECO:0000256" key="5">
    <source>
        <dbReference type="ARBA" id="ARBA00012763"/>
    </source>
</evidence>
<organism evidence="14 15">
    <name type="scientific">Paraphaeosphaeria sporulosa</name>
    <dbReference type="NCBI Taxonomy" id="1460663"/>
    <lineage>
        <taxon>Eukaryota</taxon>
        <taxon>Fungi</taxon>
        <taxon>Dikarya</taxon>
        <taxon>Ascomycota</taxon>
        <taxon>Pezizomycotina</taxon>
        <taxon>Dothideomycetes</taxon>
        <taxon>Pleosporomycetidae</taxon>
        <taxon>Pleosporales</taxon>
        <taxon>Massarineae</taxon>
        <taxon>Didymosphaeriaceae</taxon>
        <taxon>Paraphaeosphaeria</taxon>
    </lineage>
</organism>
<proteinExistence type="inferred from homology"/>
<dbReference type="GO" id="GO:0005506">
    <property type="term" value="F:iron ion binding"/>
    <property type="evidence" value="ECO:0007669"/>
    <property type="project" value="InterPro"/>
</dbReference>
<keyword evidence="15" id="KW-1185">Reference proteome</keyword>
<dbReference type="RefSeq" id="XP_018043173.1">
    <property type="nucleotide sequence ID" value="XM_018183613.1"/>
</dbReference>
<comment type="cofactor">
    <cofactor evidence="1">
        <name>Fe cation</name>
        <dbReference type="ChEBI" id="CHEBI:24875"/>
    </cofactor>
</comment>
<keyword evidence="9" id="KW-0560">Oxidoreductase</keyword>
<evidence type="ECO:0000313" key="15">
    <source>
        <dbReference type="Proteomes" id="UP000077069"/>
    </source>
</evidence>
<evidence type="ECO:0000256" key="2">
    <source>
        <dbReference type="ARBA" id="ARBA00002149"/>
    </source>
</evidence>
<dbReference type="PANTHER" id="PTHR43756:SF5">
    <property type="entry name" value="CHOLINE MONOOXYGENASE, CHLOROPLASTIC"/>
    <property type="match status" value="1"/>
</dbReference>
<evidence type="ECO:0000313" key="14">
    <source>
        <dbReference type="EMBL" id="OAG12808.1"/>
    </source>
</evidence>
<dbReference type="GeneID" id="28767099"/>
<dbReference type="AlphaFoldDB" id="A0A177D0A7"/>
<dbReference type="Pfam" id="PF00355">
    <property type="entry name" value="Rieske"/>
    <property type="match status" value="1"/>
</dbReference>
<evidence type="ECO:0000256" key="12">
    <source>
        <dbReference type="ARBA" id="ARBA00049097"/>
    </source>
</evidence>
<evidence type="ECO:0000256" key="11">
    <source>
        <dbReference type="ARBA" id="ARBA00023014"/>
    </source>
</evidence>
<dbReference type="SUPFAM" id="SSF55961">
    <property type="entry name" value="Bet v1-like"/>
    <property type="match status" value="1"/>
</dbReference>
<reference evidence="14 15" key="1">
    <citation type="submission" date="2016-05" db="EMBL/GenBank/DDBJ databases">
        <title>Comparative analysis of secretome profiles of manganese(II)-oxidizing ascomycete fungi.</title>
        <authorList>
            <consortium name="DOE Joint Genome Institute"/>
            <person name="Zeiner C.A."/>
            <person name="Purvine S.O."/>
            <person name="Zink E.M."/>
            <person name="Wu S."/>
            <person name="Pasa-Tolic L."/>
            <person name="Chaput D.L."/>
            <person name="Haridas S."/>
            <person name="Grigoriev I.V."/>
            <person name="Santelli C.M."/>
            <person name="Hansel C.M."/>
        </authorList>
    </citation>
    <scope>NUCLEOTIDE SEQUENCE [LARGE SCALE GENOMIC DNA]</scope>
    <source>
        <strain evidence="14 15">AP3s5-JAC2a</strain>
    </source>
</reference>
<dbReference type="CDD" id="cd00680">
    <property type="entry name" value="RHO_alpha_C"/>
    <property type="match status" value="1"/>
</dbReference>
<dbReference type="PROSITE" id="PS51296">
    <property type="entry name" value="RIESKE"/>
    <property type="match status" value="1"/>
</dbReference>
<evidence type="ECO:0000256" key="3">
    <source>
        <dbReference type="ARBA" id="ARBA00004866"/>
    </source>
</evidence>
<dbReference type="Pfam" id="PF00848">
    <property type="entry name" value="Ring_hydroxyl_A"/>
    <property type="match status" value="1"/>
</dbReference>
<evidence type="ECO:0000259" key="13">
    <source>
        <dbReference type="PROSITE" id="PS51296"/>
    </source>
</evidence>
<keyword evidence="7" id="KW-0001">2Fe-2S</keyword>
<dbReference type="EC" id="1.14.15.7" evidence="5"/>
<dbReference type="InterPro" id="IPR017941">
    <property type="entry name" value="Rieske_2Fe-2S"/>
</dbReference>
<evidence type="ECO:0000256" key="10">
    <source>
        <dbReference type="ARBA" id="ARBA00023004"/>
    </source>
</evidence>
<comment type="catalytic activity">
    <reaction evidence="12">
        <text>choline + 2 reduced [2Fe-2S]-[ferredoxin] + O2 + 2 H(+) = betaine aldehyde hydrate + 2 oxidized [2Fe-2S]-[ferredoxin] + H2O</text>
        <dbReference type="Rhea" id="RHEA:17769"/>
        <dbReference type="Rhea" id="RHEA-COMP:10000"/>
        <dbReference type="Rhea" id="RHEA-COMP:10001"/>
        <dbReference type="ChEBI" id="CHEBI:15354"/>
        <dbReference type="ChEBI" id="CHEBI:15377"/>
        <dbReference type="ChEBI" id="CHEBI:15378"/>
        <dbReference type="ChEBI" id="CHEBI:15379"/>
        <dbReference type="ChEBI" id="CHEBI:15870"/>
        <dbReference type="ChEBI" id="CHEBI:33737"/>
        <dbReference type="ChEBI" id="CHEBI:33738"/>
        <dbReference type="EC" id="1.14.15.7"/>
    </reaction>
</comment>
<gene>
    <name evidence="14" type="ORF">CC84DRAFT_1227475</name>
</gene>
<keyword evidence="8" id="KW-0479">Metal-binding</keyword>
<keyword evidence="11" id="KW-0411">Iron-sulfur</keyword>
<sequence length="413" mass="47683">MAAILDRLGLGSGKEPAISSASEPVRALPANWYTSPEMYELERRAIFSRKWLMVTHSLRLKNTGDFLRYQIAGFDVVLSRDRQGDISAFHNVCRHRAYPVIEQDQGTAKIFSCRYHGWSYGLNGKLAKAPGYQDLPDFDKQQNGLFKIHVRTDANGFVWINLDASAEPEVAWESDFQGVDTQERFKSFDFGNYEFDHTWKLDAEYNWKIAADNYNECYHCATTHPDVPEVANLETYDVHPKDKHIDHDASPSEEQIKQGMHIASTYYWPIASMTVSPHFFFMQKFLPTSATTTQVYYEVFRNRYSSEEDFQQINNMFKRIMNEDKVLCNQAQKNLNAGVFVNGELHPRMEKGPLYFQKMCREEVVGWHRREQAAKQEIWPARQKLPSSADEANDDVDFCNGLSCSTSNEALVW</sequence>
<evidence type="ECO:0000256" key="9">
    <source>
        <dbReference type="ARBA" id="ARBA00023002"/>
    </source>
</evidence>
<dbReference type="PRINTS" id="PR00090">
    <property type="entry name" value="RNGDIOXGNASE"/>
</dbReference>